<dbReference type="Proteomes" id="UP001056535">
    <property type="component" value="Chromosome"/>
</dbReference>
<keyword evidence="3" id="KW-1185">Reference proteome</keyword>
<dbReference type="EMBL" id="CP099490">
    <property type="protein sequence ID" value="USQ75356.1"/>
    <property type="molecule type" value="Genomic_DNA"/>
</dbReference>
<organism evidence="2 3">
    <name type="scientific">Ornithinimicrobium cryptoxanthini</name>
    <dbReference type="NCBI Taxonomy" id="2934161"/>
    <lineage>
        <taxon>Bacteria</taxon>
        <taxon>Bacillati</taxon>
        <taxon>Actinomycetota</taxon>
        <taxon>Actinomycetes</taxon>
        <taxon>Micrococcales</taxon>
        <taxon>Ornithinimicrobiaceae</taxon>
        <taxon>Ornithinimicrobium</taxon>
    </lineage>
</organism>
<reference evidence="2" key="1">
    <citation type="submission" date="2022-06" db="EMBL/GenBank/DDBJ databases">
        <title>Ornithinimicrobium JY.X270.</title>
        <authorList>
            <person name="Huang Y."/>
        </authorList>
    </citation>
    <scope>NUCLEOTIDE SEQUENCE</scope>
    <source>
        <strain evidence="2">JY.X270</strain>
    </source>
</reference>
<sequence length="386" mass="42658">MSETGSNALILRRPGTVVALPAREGIPISPHSILDDSEAAIRKYCLLPSEHAYVAVTLWAATTHVINAFDYAPRLVARSAEKQSGKSRLVEVLACLVHDPIRTVNVSAAFIPSSMALGRQPTILMDEADTIFGRNARGNENLRGLLNAGHQRGLTYGRLLGPYRPVQFPTFAMAMLAGIGRMPDTIEDRAVVLNLRRRKPTEKVAPFRRRRDALPLFELRGQLADWAEAAVVDLDGAEPSMPPGVEDRAADTWEPLLAVADLAGGAWPERARAACQHFVNEFEEDGQSQSEGVMLLADIREIFDVISLRFMQSADLCTRLRDLDDAPWKDLNLNPSKLGRRLAPYGIKTGHNEARSKRGYRRLDFKDAFERYLPADSASEGVQGRP</sequence>
<evidence type="ECO:0000313" key="2">
    <source>
        <dbReference type="EMBL" id="USQ75356.1"/>
    </source>
</evidence>
<name>A0ABY4YF02_9MICO</name>
<evidence type="ECO:0000259" key="1">
    <source>
        <dbReference type="Pfam" id="PF12307"/>
    </source>
</evidence>
<protein>
    <submittedName>
        <fullName evidence="2">DUF3631 domain-containing protein</fullName>
    </submittedName>
</protein>
<accession>A0ABY4YF02</accession>
<dbReference type="RefSeq" id="WP_252619683.1">
    <property type="nucleotide sequence ID" value="NZ_CP099490.1"/>
</dbReference>
<gene>
    <name evidence="2" type="ORF">NF557_12080</name>
</gene>
<proteinExistence type="predicted"/>
<evidence type="ECO:0000313" key="3">
    <source>
        <dbReference type="Proteomes" id="UP001056535"/>
    </source>
</evidence>
<feature type="domain" description="DUF3631" evidence="1">
    <location>
        <begin position="195"/>
        <end position="372"/>
    </location>
</feature>
<dbReference type="Pfam" id="PF12307">
    <property type="entry name" value="DUF3631"/>
    <property type="match status" value="1"/>
</dbReference>
<dbReference type="InterPro" id="IPR022081">
    <property type="entry name" value="DUF3631"/>
</dbReference>